<proteinExistence type="predicted"/>
<dbReference type="AlphaFoldDB" id="A0A6A6Q111"/>
<dbReference type="InterPro" id="IPR058645">
    <property type="entry name" value="NTF2-like_dom_7"/>
</dbReference>
<feature type="chain" id="PRO_5025634576" description="NTF2-like domain-containing protein" evidence="1">
    <location>
        <begin position="20"/>
        <end position="204"/>
    </location>
</feature>
<name>A0A6A6Q111_9PEZI</name>
<reference evidence="3" key="1">
    <citation type="journal article" date="2020" name="Stud. Mycol.">
        <title>101 Dothideomycetes genomes: a test case for predicting lifestyles and emergence of pathogens.</title>
        <authorList>
            <person name="Haridas S."/>
            <person name="Albert R."/>
            <person name="Binder M."/>
            <person name="Bloem J."/>
            <person name="Labutti K."/>
            <person name="Salamov A."/>
            <person name="Andreopoulos B."/>
            <person name="Baker S."/>
            <person name="Barry K."/>
            <person name="Bills G."/>
            <person name="Bluhm B."/>
            <person name="Cannon C."/>
            <person name="Castanera R."/>
            <person name="Culley D."/>
            <person name="Daum C."/>
            <person name="Ezra D."/>
            <person name="Gonzalez J."/>
            <person name="Henrissat B."/>
            <person name="Kuo A."/>
            <person name="Liang C."/>
            <person name="Lipzen A."/>
            <person name="Lutzoni F."/>
            <person name="Magnuson J."/>
            <person name="Mondo S."/>
            <person name="Nolan M."/>
            <person name="Ohm R."/>
            <person name="Pangilinan J."/>
            <person name="Park H.-J."/>
            <person name="Ramirez L."/>
            <person name="Alfaro M."/>
            <person name="Sun H."/>
            <person name="Tritt A."/>
            <person name="Yoshinaga Y."/>
            <person name="Zwiers L.-H."/>
            <person name="Turgeon B."/>
            <person name="Goodwin S."/>
            <person name="Spatafora J."/>
            <person name="Crous P."/>
            <person name="Grigoriev I."/>
        </authorList>
    </citation>
    <scope>NUCLEOTIDE SEQUENCE</scope>
    <source>
        <strain evidence="3">CBS 113389</strain>
    </source>
</reference>
<evidence type="ECO:0000313" key="3">
    <source>
        <dbReference type="EMBL" id="KAF2485676.1"/>
    </source>
</evidence>
<keyword evidence="1" id="KW-0732">Signal</keyword>
<dbReference type="OrthoDB" id="5596743at2759"/>
<dbReference type="GeneID" id="54470194"/>
<feature type="signal peptide" evidence="1">
    <location>
        <begin position="1"/>
        <end position="19"/>
    </location>
</feature>
<gene>
    <name evidence="3" type="ORF">BDY17DRAFT_109950</name>
</gene>
<sequence>MRGLIVSTLSLLALGGVEAHPQSYGGSSSSCMPYDTGVALATAFRDLIALPFNQTLAKHAMTPTFTDYSDSVIELINNGCPNGPIALGSPTFSGRTAFIKGQSGQAPIPFTIQKTYPACDSVAFTWVSQPGPGGPANGGKGVQPEQQVSGIIILETVPNTWNPSGEFDWKIQTAYSEFNSGAWLYDLGVFVPTNCSAPTTNSTS</sequence>
<dbReference type="Proteomes" id="UP000799767">
    <property type="component" value="Unassembled WGS sequence"/>
</dbReference>
<dbReference type="RefSeq" id="XP_033592245.1">
    <property type="nucleotide sequence ID" value="XM_033729192.1"/>
</dbReference>
<organism evidence="3 4">
    <name type="scientific">Neohortaea acidophila</name>
    <dbReference type="NCBI Taxonomy" id="245834"/>
    <lineage>
        <taxon>Eukaryota</taxon>
        <taxon>Fungi</taxon>
        <taxon>Dikarya</taxon>
        <taxon>Ascomycota</taxon>
        <taxon>Pezizomycotina</taxon>
        <taxon>Dothideomycetes</taxon>
        <taxon>Dothideomycetidae</taxon>
        <taxon>Mycosphaerellales</taxon>
        <taxon>Teratosphaeriaceae</taxon>
        <taxon>Neohortaea</taxon>
    </lineage>
</organism>
<evidence type="ECO:0000313" key="4">
    <source>
        <dbReference type="Proteomes" id="UP000799767"/>
    </source>
</evidence>
<keyword evidence="4" id="KW-1185">Reference proteome</keyword>
<evidence type="ECO:0000256" key="1">
    <source>
        <dbReference type="SAM" id="SignalP"/>
    </source>
</evidence>
<accession>A0A6A6Q111</accession>
<evidence type="ECO:0000259" key="2">
    <source>
        <dbReference type="Pfam" id="PF26534"/>
    </source>
</evidence>
<dbReference type="PROSITE" id="PS51257">
    <property type="entry name" value="PROKAR_LIPOPROTEIN"/>
    <property type="match status" value="1"/>
</dbReference>
<dbReference type="EMBL" id="MU001633">
    <property type="protein sequence ID" value="KAF2485676.1"/>
    <property type="molecule type" value="Genomic_DNA"/>
</dbReference>
<dbReference type="Pfam" id="PF26534">
    <property type="entry name" value="NTF2_7"/>
    <property type="match status" value="1"/>
</dbReference>
<protein>
    <recommendedName>
        <fullName evidence="2">NTF2-like domain-containing protein</fullName>
    </recommendedName>
</protein>
<feature type="domain" description="NTF2-like" evidence="2">
    <location>
        <begin position="31"/>
        <end position="189"/>
    </location>
</feature>